<gene>
    <name evidence="2" type="ORF">OSB04_020090</name>
</gene>
<dbReference type="EMBL" id="JARYMX010000005">
    <property type="protein sequence ID" value="KAJ9547547.1"/>
    <property type="molecule type" value="Genomic_DNA"/>
</dbReference>
<name>A0AA38W5K5_9ASTR</name>
<organism evidence="2 3">
    <name type="scientific">Centaurea solstitialis</name>
    <name type="common">yellow star-thistle</name>
    <dbReference type="NCBI Taxonomy" id="347529"/>
    <lineage>
        <taxon>Eukaryota</taxon>
        <taxon>Viridiplantae</taxon>
        <taxon>Streptophyta</taxon>
        <taxon>Embryophyta</taxon>
        <taxon>Tracheophyta</taxon>
        <taxon>Spermatophyta</taxon>
        <taxon>Magnoliopsida</taxon>
        <taxon>eudicotyledons</taxon>
        <taxon>Gunneridae</taxon>
        <taxon>Pentapetalae</taxon>
        <taxon>asterids</taxon>
        <taxon>campanulids</taxon>
        <taxon>Asterales</taxon>
        <taxon>Asteraceae</taxon>
        <taxon>Carduoideae</taxon>
        <taxon>Cardueae</taxon>
        <taxon>Centaureinae</taxon>
        <taxon>Centaurea</taxon>
    </lineage>
</organism>
<dbReference type="PANTHER" id="PTHR47592:SF30">
    <property type="entry name" value="CCHC-TYPE DOMAIN-CONTAINING PROTEIN"/>
    <property type="match status" value="1"/>
</dbReference>
<feature type="compositionally biased region" description="Polar residues" evidence="1">
    <location>
        <begin position="77"/>
        <end position="87"/>
    </location>
</feature>
<dbReference type="AlphaFoldDB" id="A0AA38W5K5"/>
<dbReference type="Pfam" id="PF14223">
    <property type="entry name" value="Retrotran_gag_2"/>
    <property type="match status" value="1"/>
</dbReference>
<accession>A0AA38W5K5</accession>
<feature type="compositionally biased region" description="Basic and acidic residues" evidence="1">
    <location>
        <begin position="143"/>
        <end position="152"/>
    </location>
</feature>
<evidence type="ECO:0000313" key="2">
    <source>
        <dbReference type="EMBL" id="KAJ9547547.1"/>
    </source>
</evidence>
<reference evidence="2" key="1">
    <citation type="submission" date="2023-03" db="EMBL/GenBank/DDBJ databases">
        <title>Chromosome-scale reference genome and RAD-based genetic map of yellow starthistle (Centaurea solstitialis) reveal putative structural variation and QTLs associated with invader traits.</title>
        <authorList>
            <person name="Reatini B."/>
            <person name="Cang F.A."/>
            <person name="Jiang Q."/>
            <person name="Mckibben M.T.W."/>
            <person name="Barker M.S."/>
            <person name="Rieseberg L.H."/>
            <person name="Dlugosch K.M."/>
        </authorList>
    </citation>
    <scope>NUCLEOTIDE SEQUENCE</scope>
    <source>
        <strain evidence="2">CAN-66</strain>
        <tissue evidence="2">Leaf</tissue>
    </source>
</reference>
<comment type="caution">
    <text evidence="2">The sequence shown here is derived from an EMBL/GenBank/DDBJ whole genome shotgun (WGS) entry which is preliminary data.</text>
</comment>
<protein>
    <submittedName>
        <fullName evidence="2">Uncharacterized protein</fullName>
    </submittedName>
</protein>
<keyword evidence="3" id="KW-1185">Reference proteome</keyword>
<evidence type="ECO:0000256" key="1">
    <source>
        <dbReference type="SAM" id="MobiDB-lite"/>
    </source>
</evidence>
<feature type="compositionally biased region" description="Basic and acidic residues" evidence="1">
    <location>
        <begin position="11"/>
        <end position="38"/>
    </location>
</feature>
<dbReference type="PANTHER" id="PTHR47592">
    <property type="entry name" value="PBF68 PROTEIN"/>
    <property type="match status" value="1"/>
</dbReference>
<feature type="region of interest" description="Disordered" evidence="1">
    <location>
        <begin position="1"/>
        <end position="96"/>
    </location>
</feature>
<sequence>MTIVAAPTTRIGDHNDTSDDHSGESDNHSGESDDHSADSNDYNGDSGDDNDDYDNHDDDSSDDNGEYSISWIEGGNNRKSLNGISTTFRKHPPNELGYRETRSFRRSELYPLGREGQISTYAPKTLLYSGPQFAPIPENPTPEEGKEPDQREISDLEKQRLLRKEAEALCLGHIKNTLSDRLFDLYSPITDPKELWKAREQKYKTHEEGTNKYLVFKYLEFQMVDDKPIMEQVHELQVLINKLNALSIPLVELFQIGAIIAKLPPSWKDFSKRMMHRSEDIWMIYKRDKASSSVHQVTGVLIRKTSSHGDKIKLRILDQRSRVLRNQAIRKPSSTTNLRSLDRVTSAERRGTMRGNAKTESPDLWRMLLKRWPIWSQMWILEEST</sequence>
<proteinExistence type="predicted"/>
<dbReference type="Proteomes" id="UP001172457">
    <property type="component" value="Chromosome 5"/>
</dbReference>
<feature type="region of interest" description="Disordered" evidence="1">
    <location>
        <begin position="129"/>
        <end position="152"/>
    </location>
</feature>
<feature type="compositionally biased region" description="Acidic residues" evidence="1">
    <location>
        <begin position="46"/>
        <end position="65"/>
    </location>
</feature>
<evidence type="ECO:0000313" key="3">
    <source>
        <dbReference type="Proteomes" id="UP001172457"/>
    </source>
</evidence>